<evidence type="ECO:0000256" key="1">
    <source>
        <dbReference type="SAM" id="MobiDB-lite"/>
    </source>
</evidence>
<dbReference type="EMBL" id="NGKC01000002">
    <property type="protein sequence ID" value="RSU13815.1"/>
    <property type="molecule type" value="Genomic_DNA"/>
</dbReference>
<reference evidence="2 3" key="1">
    <citation type="submission" date="2017-05" db="EMBL/GenBank/DDBJ databases">
        <title>Vagococcus spp. assemblies.</title>
        <authorList>
            <person name="Gulvik C.A."/>
        </authorList>
    </citation>
    <scope>NUCLEOTIDE SEQUENCE [LARGE SCALE GENOMIC DNA]</scope>
    <source>
        <strain evidence="2 3">LMG 24798</strain>
    </source>
</reference>
<dbReference type="Proteomes" id="UP000286773">
    <property type="component" value="Unassembled WGS sequence"/>
</dbReference>
<feature type="compositionally biased region" description="Basic and acidic residues" evidence="1">
    <location>
        <begin position="148"/>
        <end position="163"/>
    </location>
</feature>
<feature type="region of interest" description="Disordered" evidence="1">
    <location>
        <begin position="132"/>
        <end position="203"/>
    </location>
</feature>
<proteinExistence type="predicted"/>
<dbReference type="InterPro" id="IPR009370">
    <property type="entry name" value="YutD-like"/>
</dbReference>
<feature type="compositionally biased region" description="Basic residues" evidence="1">
    <location>
        <begin position="133"/>
        <end position="147"/>
    </location>
</feature>
<sequence length="203" mass="23958">MADNKEKLLKDDTVTNKPSDKLDDIIEDVLEGELAPLDPANFKLGDLRYQLVKNYRDGFDYERLTERYNNILDRYDYIVGDWGYDQLRLKGFFEDSRRNTPADVRISALEDYLYEYCNFGCAYFVIKQLEGPKKKKGRPQNNRRKSRGDRQQAHINEKKIDTTKKRRNPTIKNKKDTQRKQPAEKPGGNTDSNRHFTIRKKES</sequence>
<dbReference type="Gene3D" id="3.50.4.20">
    <property type="match status" value="1"/>
</dbReference>
<protein>
    <recommendedName>
        <fullName evidence="4">Transcriptional regulator</fullName>
    </recommendedName>
</protein>
<evidence type="ECO:0008006" key="4">
    <source>
        <dbReference type="Google" id="ProtNLM"/>
    </source>
</evidence>
<dbReference type="InterPro" id="IPR038141">
    <property type="entry name" value="YutD-like_sf"/>
</dbReference>
<dbReference type="RefSeq" id="WP_126812138.1">
    <property type="nucleotide sequence ID" value="NZ_NGKC01000002.1"/>
</dbReference>
<gene>
    <name evidence="2" type="ORF">CBF27_02640</name>
</gene>
<name>A0A430B0G4_9ENTE</name>
<comment type="caution">
    <text evidence="2">The sequence shown here is derived from an EMBL/GenBank/DDBJ whole genome shotgun (WGS) entry which is preliminary data.</text>
</comment>
<evidence type="ECO:0000313" key="2">
    <source>
        <dbReference type="EMBL" id="RSU13815.1"/>
    </source>
</evidence>
<feature type="compositionally biased region" description="Basic and acidic residues" evidence="1">
    <location>
        <begin position="173"/>
        <end position="183"/>
    </location>
</feature>
<dbReference type="AlphaFoldDB" id="A0A430B0G4"/>
<dbReference type="OrthoDB" id="1650379at2"/>
<keyword evidence="3" id="KW-1185">Reference proteome</keyword>
<accession>A0A430B0G4</accession>
<evidence type="ECO:0000313" key="3">
    <source>
        <dbReference type="Proteomes" id="UP000286773"/>
    </source>
</evidence>
<dbReference type="Pfam" id="PF06265">
    <property type="entry name" value="YutD-like"/>
    <property type="match status" value="1"/>
</dbReference>
<organism evidence="2 3">
    <name type="scientific">Vagococcus acidifermentans</name>
    <dbReference type="NCBI Taxonomy" id="564710"/>
    <lineage>
        <taxon>Bacteria</taxon>
        <taxon>Bacillati</taxon>
        <taxon>Bacillota</taxon>
        <taxon>Bacilli</taxon>
        <taxon>Lactobacillales</taxon>
        <taxon>Enterococcaceae</taxon>
        <taxon>Vagococcus</taxon>
    </lineage>
</organism>